<feature type="region of interest" description="Disordered" evidence="1">
    <location>
        <begin position="1"/>
        <end position="55"/>
    </location>
</feature>
<gene>
    <name evidence="2" type="ORF">GCM10023095_08790</name>
</gene>
<dbReference type="Proteomes" id="UP001501321">
    <property type="component" value="Unassembled WGS sequence"/>
</dbReference>
<evidence type="ECO:0000313" key="2">
    <source>
        <dbReference type="EMBL" id="GAA4495486.1"/>
    </source>
</evidence>
<dbReference type="EMBL" id="BAABFC010000006">
    <property type="protein sequence ID" value="GAA4495486.1"/>
    <property type="molecule type" value="Genomic_DNA"/>
</dbReference>
<keyword evidence="3" id="KW-1185">Reference proteome</keyword>
<sequence length="85" mass="9076">MQLVSEGGQGHVDYAGIQHRQHDPQGYGDDGADALWHGHAIGGEPPKGAGLRRGGVRHKKIRIRGLGCPQAMASHYWLLPASSTT</sequence>
<evidence type="ECO:0000313" key="3">
    <source>
        <dbReference type="Proteomes" id="UP001501321"/>
    </source>
</evidence>
<comment type="caution">
    <text evidence="2">The sequence shown here is derived from an EMBL/GenBank/DDBJ whole genome shotgun (WGS) entry which is preliminary data.</text>
</comment>
<evidence type="ECO:0000256" key="1">
    <source>
        <dbReference type="SAM" id="MobiDB-lite"/>
    </source>
</evidence>
<organism evidence="2 3">
    <name type="scientific">Pseudaeromonas paramecii</name>
    <dbReference type="NCBI Taxonomy" id="2138166"/>
    <lineage>
        <taxon>Bacteria</taxon>
        <taxon>Pseudomonadati</taxon>
        <taxon>Pseudomonadota</taxon>
        <taxon>Gammaproteobacteria</taxon>
        <taxon>Aeromonadales</taxon>
        <taxon>Aeromonadaceae</taxon>
        <taxon>Pseudaeromonas</taxon>
    </lineage>
</organism>
<accession>A0ABP8Q087</accession>
<name>A0ABP8Q087_9GAMM</name>
<reference evidence="3" key="1">
    <citation type="journal article" date="2019" name="Int. J. Syst. Evol. Microbiol.">
        <title>The Global Catalogue of Microorganisms (GCM) 10K type strain sequencing project: providing services to taxonomists for standard genome sequencing and annotation.</title>
        <authorList>
            <consortium name="The Broad Institute Genomics Platform"/>
            <consortium name="The Broad Institute Genome Sequencing Center for Infectious Disease"/>
            <person name="Wu L."/>
            <person name="Ma J."/>
        </authorList>
    </citation>
    <scope>NUCLEOTIDE SEQUENCE [LARGE SCALE GENOMIC DNA]</scope>
    <source>
        <strain evidence="3">JCM 32226</strain>
    </source>
</reference>
<protein>
    <submittedName>
        <fullName evidence="2">Uncharacterized protein</fullName>
    </submittedName>
</protein>
<proteinExistence type="predicted"/>